<sequence length="1556" mass="165326">MSALPVMPPAEPKNSTVFLDWARLHAPEGEGEAQDLIATVTDGLGRAVNKPGRFMDEFKRRADRLPAAYLPWFWDTVGHRLGPWLPRHSGTAYGLARTAEKAHGLSVDEAYHRANVLLYARLGALPGKEIAVHQRRLHATLEAADAHQEFLRFLRAFLVGGGAPGNDLHRRVQASAKAAGLGSAQSAQALGDLLVASKGRPLPDALLDGLGPVLAQVPPAAPVRQALAELFPTSVTDGAAWLRLLAATGVDDALTEGRIVPAGGLGEWLGRFAFHYSYRGSNAGVRRQPMPDELYALVPRIAARIRAEGGEVTLHRSRFRHTLLDADLVDICLANGIAVADPGPRVGLTFWGPAARRDYRALAAHPVFGVRLAGTSYAPRAPRAGAPRLPLAEGTDAALHERVTRLLDAVADGGLGAAQEAMTTLDKALAPLAIAALDGIDTALEALDGVGPLLRTLRAGLPEELAWPALEDAVRSLGGGAAVSGVTCTWPVLTVFARDRAIAVDHSGERGSCTFALPEEAAVHSVFFVGGSFLIGWNTGKHYGRSAERAFWADEPEAVFTPEHALGLVPYGGSTDGALGYQFATPDGGGRYDGTRVLRPGGREGIDHFEQQLGDGVRLWSSCLFGERRGGRDDAWREMDPETGRRTDNTALPPFLAAAPPAGLFRTHDMQTLAPLPPGAPDSPLGQVDGVSGCRVLHWEHGGNAPVRYLLEGIDGRRATFRVTHPGEDPWGVVRLPEGGAEAVVTDHSPMRCYAATDNSLLWEVRGFPHGKRSGGAAADGPMFPPPAFWHFLTPRDAESSKALRTVEADAVQALLEAGTDGEAPDREQAVRAAAARVLPEVRDPGVLDGVIRAVGTAARLLERRRAVSQRAALIVSGARVRPAAETTDTALVTALRDLLAYSVAYNAPKVPDLPATVAAIAADGAFLRGRIDDATRRVGPPARPRDWAVLLGDGIEAAAWRCLCPATPEEDRAALSALLRTWAASPFAEPGSWRLGRASGEALRPLCATGRAVATGMGDGSQGAAPEPTAELRPTGSYRFVQPASAPVPEGATEIRTVTVTRDDASRLTRLLQLLSEHGPLRLTPEAVAAFVARSGVRRAVAVHALAGLPTRPGYGETARLLRAKPFQATASVASAAEALAGRLGIADRMRVLAAGLPDDPAELWTASGPVAAAERMAGAWTALLGQRPPLDEELSDELEKELGADESMAAALGDPRGGGLLTEDLRRVIVANKYGSLYVHPVSADGSPGERPSYDTPYRDLASALSWALTERPVGDRALAGLPALCARLADRLDAPDLLVRLRSDRFALDQERMSALFGPERYEVVALEPPLSDRARPPMYYDQGLLLVQVAGGWSSVFLRPAGFGRPGTYAAMARLCAELGMTELRGEIERIRVLRDGIADLAARAADTPVPAGGYEANPLLSVPELVDEAAGALGVGRDAAALHLQLATLARPTDRNVRRWNGWSTARHRTVQAELAATGAVVTEKRSRAGRTAFLPGGWTDLKAPHLPLETAKLDAHLAAATGKRELDGPFTRLLPPRPLHEMFAEAWARR</sequence>
<evidence type="ECO:0000313" key="2">
    <source>
        <dbReference type="EMBL" id="KIZ16271.1"/>
    </source>
</evidence>
<evidence type="ECO:0008006" key="4">
    <source>
        <dbReference type="Google" id="ProtNLM"/>
    </source>
</evidence>
<name>A0A0D7CJQ2_9ACTN</name>
<reference evidence="2 3" key="1">
    <citation type="submission" date="2014-09" db="EMBL/GenBank/DDBJ databases">
        <title>Draft genome sequence of Streptomyces natalensis ATCC 27448, producer of the antifungal pimaricin.</title>
        <authorList>
            <person name="Mendes M.V."/>
            <person name="Beites T."/>
            <person name="Pires S."/>
            <person name="Santos C.L."/>
            <person name="Moradas-Ferreira P."/>
        </authorList>
    </citation>
    <scope>NUCLEOTIDE SEQUENCE [LARGE SCALE GENOMIC DNA]</scope>
    <source>
        <strain evidence="2 3">ATCC 27448</strain>
    </source>
</reference>
<gene>
    <name evidence="2" type="ORF">SNA_24105</name>
</gene>
<keyword evidence="3" id="KW-1185">Reference proteome</keyword>
<feature type="compositionally biased region" description="Basic and acidic residues" evidence="1">
    <location>
        <begin position="632"/>
        <end position="648"/>
    </location>
</feature>
<dbReference type="Proteomes" id="UP000032458">
    <property type="component" value="Unassembled WGS sequence"/>
</dbReference>
<dbReference type="EMBL" id="JRKI01000029">
    <property type="protein sequence ID" value="KIZ16271.1"/>
    <property type="molecule type" value="Genomic_DNA"/>
</dbReference>
<proteinExistence type="predicted"/>
<accession>A0A0D7CJQ2</accession>
<evidence type="ECO:0000313" key="3">
    <source>
        <dbReference type="Proteomes" id="UP000032458"/>
    </source>
</evidence>
<feature type="region of interest" description="Disordered" evidence="1">
    <location>
        <begin position="632"/>
        <end position="654"/>
    </location>
</feature>
<evidence type="ECO:0000256" key="1">
    <source>
        <dbReference type="SAM" id="MobiDB-lite"/>
    </source>
</evidence>
<comment type="caution">
    <text evidence="2">The sequence shown here is derived from an EMBL/GenBank/DDBJ whole genome shotgun (WGS) entry which is preliminary data.</text>
</comment>
<feature type="region of interest" description="Disordered" evidence="1">
    <location>
        <begin position="1015"/>
        <end position="1034"/>
    </location>
</feature>
<protein>
    <recommendedName>
        <fullName evidence="4">DNA-binding protein</fullName>
    </recommendedName>
</protein>
<dbReference type="RefSeq" id="WP_044366459.1">
    <property type="nucleotide sequence ID" value="NZ_JRKI01000029.1"/>
</dbReference>
<dbReference type="PATRIC" id="fig|1240678.4.peg.5127"/>
<organism evidence="2 3">
    <name type="scientific">Streptomyces natalensis ATCC 27448</name>
    <dbReference type="NCBI Taxonomy" id="1240678"/>
    <lineage>
        <taxon>Bacteria</taxon>
        <taxon>Bacillati</taxon>
        <taxon>Actinomycetota</taxon>
        <taxon>Actinomycetes</taxon>
        <taxon>Kitasatosporales</taxon>
        <taxon>Streptomycetaceae</taxon>
        <taxon>Streptomyces</taxon>
    </lineage>
</organism>